<accession>O21964</accession>
<proteinExistence type="predicted"/>
<evidence type="ECO:0000313" key="1">
    <source>
        <dbReference type="EMBL" id="CAA72428.1"/>
    </source>
</evidence>
<protein>
    <submittedName>
        <fullName evidence="1">Protein Aborting Lytic Development</fullName>
    </submittedName>
</protein>
<name>O21964_9CAUD</name>
<gene>
    <name evidence="1" type="primary">ald</name>
</gene>
<organism evidence="1">
    <name type="scientific">Arthrobacter phage phi AAU2</name>
    <dbReference type="NCBI Taxonomy" id="50892"/>
    <lineage>
        <taxon>Viruses</taxon>
        <taxon>Duplodnaviria</taxon>
        <taxon>Heunggongvirae</taxon>
        <taxon>Uroviricota</taxon>
        <taxon>Caudoviricetes</taxon>
    </lineage>
</organism>
<sequence length="63" mass="7201">MISVFVSRARVSVPSRSARCLHNFESVQRGRRAPDRRRDPISLRLDRGSSEACKRLDRCGSSR</sequence>
<dbReference type="EMBL" id="Y11761">
    <property type="protein sequence ID" value="CAA72428.1"/>
    <property type="molecule type" value="Genomic_DNA"/>
</dbReference>
<reference evidence="1" key="1">
    <citation type="journal article" date="1998" name="Res. Microbiol.">
        <title>Cloning and sequence determination of a phi AAU2 gene whose product aborts the phage lytic cycle.</title>
        <authorList>
            <person name="Le Marrec C."/>
            <person name="Moreau S."/>
            <person name="Leret V."/>
            <person name="Schaffer A."/>
            <person name="Blanco C."/>
            <person name="Trautwetter A."/>
        </authorList>
    </citation>
    <scope>NUCLEOTIDE SEQUENCE</scope>
</reference>